<evidence type="ECO:0000313" key="1">
    <source>
        <dbReference type="EMBL" id="MCP2333904.1"/>
    </source>
</evidence>
<dbReference type="PANTHER" id="PTHR38440">
    <property type="entry name" value="UPF0398 PROTEIN YPSA"/>
    <property type="match status" value="1"/>
</dbReference>
<sequence>MARIGITGHSNLSPDSVSLVETALRDHLRAEGDGELVGVTCLARGADQIFARAVLALGGTTTVVLPAEDYRERKVGPDNAAEFDALIDRATDVEVMPFERSTRDAYVAASERVLNLVERLVAVWDGQPSDGRGGTADVVAAARQRGIPVVVIWPENARRA</sequence>
<dbReference type="Gene3D" id="3.40.50.450">
    <property type="match status" value="1"/>
</dbReference>
<dbReference type="SUPFAM" id="SSF102405">
    <property type="entry name" value="MCP/YpsA-like"/>
    <property type="match status" value="1"/>
</dbReference>
<keyword evidence="2" id="KW-1185">Reference proteome</keyword>
<gene>
    <name evidence="1" type="ORF">G443_004174</name>
</gene>
<organism evidence="1 2">
    <name type="scientific">Actinoalloteichus caeruleus DSM 43889</name>
    <dbReference type="NCBI Taxonomy" id="1120930"/>
    <lineage>
        <taxon>Bacteria</taxon>
        <taxon>Bacillati</taxon>
        <taxon>Actinomycetota</taxon>
        <taxon>Actinomycetes</taxon>
        <taxon>Pseudonocardiales</taxon>
        <taxon>Pseudonocardiaceae</taxon>
        <taxon>Actinoalloteichus</taxon>
        <taxon>Actinoalloteichus cyanogriseus</taxon>
    </lineage>
</organism>
<comment type="caution">
    <text evidence="1">The sequence shown here is derived from an EMBL/GenBank/DDBJ whole genome shotgun (WGS) entry which is preliminary data.</text>
</comment>
<dbReference type="RefSeq" id="WP_026419014.1">
    <property type="nucleotide sequence ID" value="NZ_AUBJ02000001.1"/>
</dbReference>
<accession>A0ABT1JNR1</accession>
<dbReference type="PANTHER" id="PTHR38440:SF1">
    <property type="entry name" value="UPF0398 PROTEIN SPR0331"/>
    <property type="match status" value="1"/>
</dbReference>
<evidence type="ECO:0000313" key="2">
    <source>
        <dbReference type="Proteomes" id="UP000791080"/>
    </source>
</evidence>
<proteinExistence type="predicted"/>
<protein>
    <submittedName>
        <fullName evidence="1">Uncharacterized protein</fullName>
    </submittedName>
</protein>
<reference evidence="1 2" key="2">
    <citation type="submission" date="2022-06" db="EMBL/GenBank/DDBJ databases">
        <title>Genomic Encyclopedia of Type Strains, Phase I: the one thousand microbial genomes (KMG-I) project.</title>
        <authorList>
            <person name="Kyrpides N."/>
        </authorList>
    </citation>
    <scope>NUCLEOTIDE SEQUENCE [LARGE SCALE GENOMIC DNA]</scope>
    <source>
        <strain evidence="1 2">DSM 43889</strain>
    </source>
</reference>
<dbReference type="Proteomes" id="UP000791080">
    <property type="component" value="Unassembled WGS sequence"/>
</dbReference>
<name>A0ABT1JNR1_ACTCY</name>
<dbReference type="InterPro" id="IPR010697">
    <property type="entry name" value="YspA"/>
</dbReference>
<reference evidence="1 2" key="1">
    <citation type="submission" date="2013-07" db="EMBL/GenBank/DDBJ databases">
        <authorList>
            <consortium name="DOE Joint Genome Institute"/>
            <person name="Reeve W."/>
            <person name="Huntemann M."/>
            <person name="Han J."/>
            <person name="Chen A."/>
            <person name="Kyrpides N."/>
            <person name="Mavromatis K."/>
            <person name="Markowitz V."/>
            <person name="Palaniappan K."/>
            <person name="Ivanova N."/>
            <person name="Schaumberg A."/>
            <person name="Pati A."/>
            <person name="Liolios K."/>
            <person name="Nordberg H.P."/>
            <person name="Cantor M.N."/>
            <person name="Hua S.X."/>
            <person name="Woyke T."/>
        </authorList>
    </citation>
    <scope>NUCLEOTIDE SEQUENCE [LARGE SCALE GENOMIC DNA]</scope>
    <source>
        <strain evidence="1 2">DSM 43889</strain>
    </source>
</reference>
<dbReference type="EMBL" id="AUBJ02000001">
    <property type="protein sequence ID" value="MCP2333904.1"/>
    <property type="molecule type" value="Genomic_DNA"/>
</dbReference>